<protein>
    <submittedName>
        <fullName evidence="9">RagB/SusD family nutrient uptake outer membrane protein</fullName>
    </submittedName>
</protein>
<dbReference type="GO" id="GO:0009279">
    <property type="term" value="C:cell outer membrane"/>
    <property type="evidence" value="ECO:0007669"/>
    <property type="project" value="UniProtKB-SubCell"/>
</dbReference>
<dbReference type="InterPro" id="IPR011990">
    <property type="entry name" value="TPR-like_helical_dom_sf"/>
</dbReference>
<dbReference type="Pfam" id="PF14322">
    <property type="entry name" value="SusD-like_3"/>
    <property type="match status" value="1"/>
</dbReference>
<comment type="similarity">
    <text evidence="2">Belongs to the SusD family.</text>
</comment>
<reference evidence="9" key="1">
    <citation type="submission" date="2023-03" db="EMBL/GenBank/DDBJ databases">
        <title>Andean soil-derived lignocellulolytic bacterial consortium as a source of novel taxa and putative plastic-active enzymes.</title>
        <authorList>
            <person name="Diaz-Garcia L."/>
            <person name="Chuvochina M."/>
            <person name="Feuerriegel G."/>
            <person name="Bunk B."/>
            <person name="Sproer C."/>
            <person name="Streit W.R."/>
            <person name="Rodriguez L.M."/>
            <person name="Overmann J."/>
            <person name="Jimenez D.J."/>
        </authorList>
    </citation>
    <scope>NUCLEOTIDE SEQUENCE</scope>
    <source>
        <strain evidence="9">MAG 7</strain>
    </source>
</reference>
<evidence type="ECO:0000256" key="2">
    <source>
        <dbReference type="ARBA" id="ARBA00006275"/>
    </source>
</evidence>
<dbReference type="SUPFAM" id="SSF48452">
    <property type="entry name" value="TPR-like"/>
    <property type="match status" value="1"/>
</dbReference>
<keyword evidence="5" id="KW-0998">Cell outer membrane</keyword>
<accession>A0AAJ5WVM3</accession>
<dbReference type="InterPro" id="IPR012944">
    <property type="entry name" value="SusD_RagB_dom"/>
</dbReference>
<sequence length="531" mass="59126">MKKILLHKTALWLPVLLLLASCHKDLDLQPANDNTADKQYSTLTGYKQVLAKVYGAYSLVSSRGVGVSDVNIAGIDDAGTTDFVRSWWNLQELSTDEAICAWNDANLLAYHNLNWTSANLFVNAAYTRSLFQITVSNEFIRESTDEKISARGFKENEAAQIRQFRAEARFLRAFQYWVLMDLFGNPPFVTENDPIGKFIPKQTSRAELFSYVEGELKAIENELASPRENEYARVDRGAAWALLARLYLNAKVYTGTDRYTDAITYSGKVIEAGYSLKESYGTLFMSDNHLNNPEIILPIPYDAINAQNYGGTTFLICAAHSNNPTDNQKYGIPNGGWLGNRSTKNLPQAFGDYSGQADKRALFGSGNLEINDVLVFNDGVGVYKFNNLTSDSTTPASPNGVLCSVDFPLFRLAEQYLIYAESVLRGGSGGNTATALDYVNRLRDRAYENTTGRLTALSIDGLLEERMCELYWEGFRRTDLIRYDRFTGSSYLWPWKGGVKAGTGVASHFALFPIPATEIIANPNLTQNTGY</sequence>
<comment type="subcellular location">
    <subcellularLocation>
        <location evidence="1">Cell outer membrane</location>
    </subcellularLocation>
</comment>
<keyword evidence="4" id="KW-0472">Membrane</keyword>
<dbReference type="Gene3D" id="1.10.3780.10">
    <property type="entry name" value="SusD-like"/>
    <property type="match status" value="1"/>
</dbReference>
<dbReference type="Proteomes" id="UP001220610">
    <property type="component" value="Chromosome"/>
</dbReference>
<dbReference type="Gene3D" id="1.25.40.390">
    <property type="match status" value="1"/>
</dbReference>
<proteinExistence type="inferred from homology"/>
<evidence type="ECO:0000256" key="4">
    <source>
        <dbReference type="ARBA" id="ARBA00023136"/>
    </source>
</evidence>
<evidence type="ECO:0000259" key="7">
    <source>
        <dbReference type="Pfam" id="PF07980"/>
    </source>
</evidence>
<dbReference type="AlphaFoldDB" id="A0AAJ5WVM3"/>
<keyword evidence="3 6" id="KW-0732">Signal</keyword>
<feature type="domain" description="RagB/SusD" evidence="7">
    <location>
        <begin position="376"/>
        <end position="531"/>
    </location>
</feature>
<evidence type="ECO:0000256" key="3">
    <source>
        <dbReference type="ARBA" id="ARBA00022729"/>
    </source>
</evidence>
<dbReference type="CDD" id="cd08977">
    <property type="entry name" value="SusD"/>
    <property type="match status" value="1"/>
</dbReference>
<name>A0AAJ5WVM3_9BACT</name>
<dbReference type="Gene3D" id="1.25.40.10">
    <property type="entry name" value="Tetratricopeptide repeat domain"/>
    <property type="match status" value="1"/>
</dbReference>
<feature type="signal peptide" evidence="6">
    <location>
        <begin position="1"/>
        <end position="24"/>
    </location>
</feature>
<dbReference type="PROSITE" id="PS51257">
    <property type="entry name" value="PROKAR_LIPOPROTEIN"/>
    <property type="match status" value="1"/>
</dbReference>
<organism evidence="9 10">
    <name type="scientific">Candidatus Pseudobacter hemicellulosilyticus</name>
    <dbReference type="NCBI Taxonomy" id="3121375"/>
    <lineage>
        <taxon>Bacteria</taxon>
        <taxon>Pseudomonadati</taxon>
        <taxon>Bacteroidota</taxon>
        <taxon>Chitinophagia</taxon>
        <taxon>Chitinophagales</taxon>
        <taxon>Chitinophagaceae</taxon>
        <taxon>Pseudobacter</taxon>
    </lineage>
</organism>
<gene>
    <name evidence="9" type="ORF">P0Y53_05690</name>
</gene>
<evidence type="ECO:0000313" key="9">
    <source>
        <dbReference type="EMBL" id="WEK36989.1"/>
    </source>
</evidence>
<evidence type="ECO:0000256" key="1">
    <source>
        <dbReference type="ARBA" id="ARBA00004442"/>
    </source>
</evidence>
<evidence type="ECO:0000256" key="5">
    <source>
        <dbReference type="ARBA" id="ARBA00023237"/>
    </source>
</evidence>
<evidence type="ECO:0000259" key="8">
    <source>
        <dbReference type="Pfam" id="PF14322"/>
    </source>
</evidence>
<dbReference type="Pfam" id="PF07980">
    <property type="entry name" value="SusD_RagB"/>
    <property type="match status" value="1"/>
</dbReference>
<dbReference type="EMBL" id="CP119311">
    <property type="protein sequence ID" value="WEK36989.1"/>
    <property type="molecule type" value="Genomic_DNA"/>
</dbReference>
<evidence type="ECO:0000313" key="10">
    <source>
        <dbReference type="Proteomes" id="UP001220610"/>
    </source>
</evidence>
<dbReference type="InterPro" id="IPR033985">
    <property type="entry name" value="SusD-like_N"/>
</dbReference>
<feature type="chain" id="PRO_5042469957" evidence="6">
    <location>
        <begin position="25"/>
        <end position="531"/>
    </location>
</feature>
<evidence type="ECO:0000256" key="6">
    <source>
        <dbReference type="SAM" id="SignalP"/>
    </source>
</evidence>
<feature type="domain" description="SusD-like N-terminal" evidence="8">
    <location>
        <begin position="101"/>
        <end position="248"/>
    </location>
</feature>